<keyword evidence="2" id="KW-0732">Signal</keyword>
<evidence type="ECO:0000256" key="6">
    <source>
        <dbReference type="RuleBase" id="RU363034"/>
    </source>
</evidence>
<protein>
    <recommendedName>
        <fullName evidence="7">Peptidase S1 domain-containing protein</fullName>
    </recommendedName>
</protein>
<accession>A0A397A2N6</accession>
<dbReference type="EMBL" id="QUSZ01008754">
    <property type="protein sequence ID" value="RHX99978.1"/>
    <property type="molecule type" value="Genomic_DNA"/>
</dbReference>
<evidence type="ECO:0000256" key="5">
    <source>
        <dbReference type="ARBA" id="ARBA00023180"/>
    </source>
</evidence>
<evidence type="ECO:0000256" key="1">
    <source>
        <dbReference type="ARBA" id="ARBA00007664"/>
    </source>
</evidence>
<feature type="domain" description="Peptidase S1" evidence="7">
    <location>
        <begin position="44"/>
        <end position="266"/>
    </location>
</feature>
<comment type="similarity">
    <text evidence="1">Belongs to the peptidase S1 family.</text>
</comment>
<dbReference type="PROSITE" id="PS00135">
    <property type="entry name" value="TRYPSIN_SER"/>
    <property type="match status" value="1"/>
</dbReference>
<dbReference type="CDD" id="cd00190">
    <property type="entry name" value="Tryp_SPc"/>
    <property type="match status" value="1"/>
</dbReference>
<evidence type="ECO:0000313" key="9">
    <source>
        <dbReference type="Proteomes" id="UP000265427"/>
    </source>
</evidence>
<dbReference type="Gene3D" id="2.40.10.10">
    <property type="entry name" value="Trypsin-like serine proteases"/>
    <property type="match status" value="1"/>
</dbReference>
<name>A0A397A2N6_APHAT</name>
<evidence type="ECO:0000256" key="4">
    <source>
        <dbReference type="ARBA" id="ARBA00023157"/>
    </source>
</evidence>
<dbReference type="PANTHER" id="PTHR24276:SF98">
    <property type="entry name" value="FI18310P1-RELATED"/>
    <property type="match status" value="1"/>
</dbReference>
<evidence type="ECO:0000256" key="2">
    <source>
        <dbReference type="ARBA" id="ARBA00022729"/>
    </source>
</evidence>
<dbReference type="SUPFAM" id="SSF50494">
    <property type="entry name" value="Trypsin-like serine proteases"/>
    <property type="match status" value="1"/>
</dbReference>
<dbReference type="GO" id="GO:0006508">
    <property type="term" value="P:proteolysis"/>
    <property type="evidence" value="ECO:0007669"/>
    <property type="project" value="UniProtKB-KW"/>
</dbReference>
<dbReference type="InterPro" id="IPR043504">
    <property type="entry name" value="Peptidase_S1_PA_chymotrypsin"/>
</dbReference>
<dbReference type="PROSITE" id="PS50240">
    <property type="entry name" value="TRYPSIN_DOM"/>
    <property type="match status" value="1"/>
</dbReference>
<dbReference type="InterPro" id="IPR009003">
    <property type="entry name" value="Peptidase_S1_PA"/>
</dbReference>
<keyword evidence="6" id="KW-0720">Serine protease</keyword>
<dbReference type="InterPro" id="IPR001314">
    <property type="entry name" value="Peptidase_S1A"/>
</dbReference>
<dbReference type="VEuPathDB" id="FungiDB:H257_11866"/>
<dbReference type="Pfam" id="PF00089">
    <property type="entry name" value="Trypsin"/>
    <property type="match status" value="1"/>
</dbReference>
<dbReference type="FunFam" id="2.40.10.10:FF:000002">
    <property type="entry name" value="Transmembrane protease serine"/>
    <property type="match status" value="1"/>
</dbReference>
<evidence type="ECO:0000259" key="7">
    <source>
        <dbReference type="PROSITE" id="PS50240"/>
    </source>
</evidence>
<dbReference type="PROSITE" id="PS00134">
    <property type="entry name" value="TRYPSIN_HIS"/>
    <property type="match status" value="1"/>
</dbReference>
<keyword evidence="5" id="KW-0325">Glycoprotein</keyword>
<dbReference type="InterPro" id="IPR050430">
    <property type="entry name" value="Peptidase_S1"/>
</dbReference>
<gene>
    <name evidence="8" type="ORF">DYB36_013445</name>
</gene>
<keyword evidence="6" id="KW-0378">Hydrolase</keyword>
<dbReference type="InterPro" id="IPR001254">
    <property type="entry name" value="Trypsin_dom"/>
</dbReference>
<evidence type="ECO:0000256" key="3">
    <source>
        <dbReference type="ARBA" id="ARBA00023026"/>
    </source>
</evidence>
<proteinExistence type="inferred from homology"/>
<keyword evidence="6" id="KW-0645">Protease</keyword>
<dbReference type="AlphaFoldDB" id="A0A397A2N6"/>
<comment type="caution">
    <text evidence="8">The sequence shown here is derived from an EMBL/GenBank/DDBJ whole genome shotgun (WGS) entry which is preliminary data.</text>
</comment>
<keyword evidence="3" id="KW-0843">Virulence</keyword>
<dbReference type="SMART" id="SM00020">
    <property type="entry name" value="Tryp_SPc"/>
    <property type="match status" value="1"/>
</dbReference>
<dbReference type="InterPro" id="IPR018114">
    <property type="entry name" value="TRYPSIN_HIS"/>
</dbReference>
<dbReference type="Proteomes" id="UP000265427">
    <property type="component" value="Unassembled WGS sequence"/>
</dbReference>
<dbReference type="PRINTS" id="PR00722">
    <property type="entry name" value="CHYMOTRYPSIN"/>
</dbReference>
<keyword evidence="4" id="KW-1015">Disulfide bond</keyword>
<evidence type="ECO:0000313" key="8">
    <source>
        <dbReference type="EMBL" id="RHX99978.1"/>
    </source>
</evidence>
<reference evidence="8 9" key="1">
    <citation type="submission" date="2018-08" db="EMBL/GenBank/DDBJ databases">
        <title>Aphanomyces genome sequencing and annotation.</title>
        <authorList>
            <person name="Minardi D."/>
            <person name="Oidtmann B."/>
            <person name="Van Der Giezen M."/>
            <person name="Studholme D.J."/>
        </authorList>
    </citation>
    <scope>NUCLEOTIDE SEQUENCE [LARGE SCALE GENOMIC DNA]</scope>
    <source>
        <strain evidence="8 9">Kv</strain>
    </source>
</reference>
<sequence>MSSLGLLGPLVQISFLSLPFVMNVLFALYALFAASTTVVAEDRVVGGVEAALGQHLYVSGFRRTKTGASSCGSSLIAPDVVLTAAHCTGRGYEFVSIGSHYNSGTKDGERIKVKQFINHPKHDAGTRSYDFAVLILEQPSKFPPVQVSFDTVAPGTPMILRGWGRTISGGPVSQSLMEVGVDSISNDQCANVLAPRTVNEAMLCAGGKLGEDSCQGDSGGPLTVESNGSVQLVGVVSWGVGCGHLGNPGVYSRISIARDFIEPFITTSPATGSNTTNHSASPMTPTAVPITTTPTMAPITTAEVPTVPPTVTHSACPTTPTAVPINPTPTMAPITTAEVPTGAPTVTPTTASPSKCNGCSTCFYPTLNHCFPAAYTKPTCATFASLGAFWCGN</sequence>
<organism evidence="8 9">
    <name type="scientific">Aphanomyces astaci</name>
    <name type="common">Crayfish plague agent</name>
    <dbReference type="NCBI Taxonomy" id="112090"/>
    <lineage>
        <taxon>Eukaryota</taxon>
        <taxon>Sar</taxon>
        <taxon>Stramenopiles</taxon>
        <taxon>Oomycota</taxon>
        <taxon>Saprolegniomycetes</taxon>
        <taxon>Saprolegniales</taxon>
        <taxon>Verrucalvaceae</taxon>
        <taxon>Aphanomyces</taxon>
    </lineage>
</organism>
<dbReference type="InterPro" id="IPR033116">
    <property type="entry name" value="TRYPSIN_SER"/>
</dbReference>
<dbReference type="GO" id="GO:0004252">
    <property type="term" value="F:serine-type endopeptidase activity"/>
    <property type="evidence" value="ECO:0007669"/>
    <property type="project" value="InterPro"/>
</dbReference>
<dbReference type="PANTHER" id="PTHR24276">
    <property type="entry name" value="POLYSERASE-RELATED"/>
    <property type="match status" value="1"/>
</dbReference>